<evidence type="ECO:0000313" key="4">
    <source>
        <dbReference type="Proteomes" id="UP000323917"/>
    </source>
</evidence>
<dbReference type="InterPro" id="IPR036457">
    <property type="entry name" value="PPM-type-like_dom_sf"/>
</dbReference>
<dbReference type="AlphaFoldDB" id="A0A5B9QJ35"/>
<evidence type="ECO:0000259" key="2">
    <source>
        <dbReference type="SMART" id="SM00331"/>
    </source>
</evidence>
<organism evidence="3 4">
    <name type="scientific">Bythopirellula goksoeyrii</name>
    <dbReference type="NCBI Taxonomy" id="1400387"/>
    <lineage>
        <taxon>Bacteria</taxon>
        <taxon>Pseudomonadati</taxon>
        <taxon>Planctomycetota</taxon>
        <taxon>Planctomycetia</taxon>
        <taxon>Pirellulales</taxon>
        <taxon>Lacipirellulaceae</taxon>
        <taxon>Bythopirellula</taxon>
    </lineage>
</organism>
<dbReference type="Pfam" id="PF07228">
    <property type="entry name" value="SpoIIE"/>
    <property type="match status" value="1"/>
</dbReference>
<evidence type="ECO:0000256" key="1">
    <source>
        <dbReference type="ARBA" id="ARBA00022801"/>
    </source>
</evidence>
<evidence type="ECO:0000313" key="3">
    <source>
        <dbReference type="EMBL" id="QEG37590.1"/>
    </source>
</evidence>
<dbReference type="SMART" id="SM00331">
    <property type="entry name" value="PP2C_SIG"/>
    <property type="match status" value="1"/>
</dbReference>
<dbReference type="Gene3D" id="3.60.40.10">
    <property type="entry name" value="PPM-type phosphatase domain"/>
    <property type="match status" value="1"/>
</dbReference>
<keyword evidence="1" id="KW-0378">Hydrolase</keyword>
<dbReference type="GO" id="GO:0016791">
    <property type="term" value="F:phosphatase activity"/>
    <property type="evidence" value="ECO:0007669"/>
    <property type="project" value="TreeGrafter"/>
</dbReference>
<protein>
    <submittedName>
        <fullName evidence="3">Stage II sporulation protein E (SpoIIE)</fullName>
    </submittedName>
</protein>
<dbReference type="OrthoDB" id="9811749at2"/>
<sequence length="305" mass="33763">MTLTELRFCYLLAYDSLRRRYQPMEKTDPERMECMEVWGGNQAVQRTFITPGLKIYIDSQPYGQAPGGGDVYYLSSCASGRITRMLLADVSGHGELVSQTAVGLRDLMRRNVNYVKQTRFVRAMNRQFADLGEQGGFATALVSTFFATTMTYSLCNAGHPVPLVFRRGTSQWSELKNEASCSRPISDTPLGVVDEASYGQLDVRLEAGDMVLSFSDAVTESEDGDGRQLGEAGVLRLVRELGTQDSEEIVPALVERIRGLRDSNLRQDDATFLLGQATGGGPSMKNNLLAPLRFLRRIADHTRIA</sequence>
<dbReference type="PANTHER" id="PTHR43156">
    <property type="entry name" value="STAGE II SPORULATION PROTEIN E-RELATED"/>
    <property type="match status" value="1"/>
</dbReference>
<keyword evidence="4" id="KW-1185">Reference proteome</keyword>
<dbReference type="PANTHER" id="PTHR43156:SF2">
    <property type="entry name" value="STAGE II SPORULATION PROTEIN E"/>
    <property type="match status" value="1"/>
</dbReference>
<reference evidence="3 4" key="1">
    <citation type="submission" date="2019-08" db="EMBL/GenBank/DDBJ databases">
        <title>Deep-cultivation of Planctomycetes and their phenomic and genomic characterization uncovers novel biology.</title>
        <authorList>
            <person name="Wiegand S."/>
            <person name="Jogler M."/>
            <person name="Boedeker C."/>
            <person name="Pinto D."/>
            <person name="Vollmers J."/>
            <person name="Rivas-Marin E."/>
            <person name="Kohn T."/>
            <person name="Peeters S.H."/>
            <person name="Heuer A."/>
            <person name="Rast P."/>
            <person name="Oberbeckmann S."/>
            <person name="Bunk B."/>
            <person name="Jeske O."/>
            <person name="Meyerdierks A."/>
            <person name="Storesund J.E."/>
            <person name="Kallscheuer N."/>
            <person name="Luecker S."/>
            <person name="Lage O.M."/>
            <person name="Pohl T."/>
            <person name="Merkel B.J."/>
            <person name="Hornburger P."/>
            <person name="Mueller R.-W."/>
            <person name="Bruemmer F."/>
            <person name="Labrenz M."/>
            <person name="Spormann A.M."/>
            <person name="Op den Camp H."/>
            <person name="Overmann J."/>
            <person name="Amann R."/>
            <person name="Jetten M.S.M."/>
            <person name="Mascher T."/>
            <person name="Medema M.H."/>
            <person name="Devos D.P."/>
            <person name="Kaster A.-K."/>
            <person name="Ovreas L."/>
            <person name="Rohde M."/>
            <person name="Galperin M.Y."/>
            <person name="Jogler C."/>
        </authorList>
    </citation>
    <scope>NUCLEOTIDE SEQUENCE [LARGE SCALE GENOMIC DNA]</scope>
    <source>
        <strain evidence="3 4">Pr1d</strain>
    </source>
</reference>
<feature type="domain" description="PPM-type phosphatase" evidence="2">
    <location>
        <begin position="50"/>
        <end position="277"/>
    </location>
</feature>
<proteinExistence type="predicted"/>
<name>A0A5B9QJ35_9BACT</name>
<dbReference type="EMBL" id="CP042913">
    <property type="protein sequence ID" value="QEG37590.1"/>
    <property type="molecule type" value="Genomic_DNA"/>
</dbReference>
<accession>A0A5B9QJ35</accession>
<dbReference type="Proteomes" id="UP000323917">
    <property type="component" value="Chromosome"/>
</dbReference>
<dbReference type="KEGG" id="bgok:Pr1d_49360"/>
<dbReference type="InterPro" id="IPR001932">
    <property type="entry name" value="PPM-type_phosphatase-like_dom"/>
</dbReference>
<gene>
    <name evidence="3" type="ORF">Pr1d_49360</name>
</gene>
<dbReference type="InterPro" id="IPR052016">
    <property type="entry name" value="Bact_Sigma-Reg"/>
</dbReference>